<proteinExistence type="predicted"/>
<keyword evidence="6 8" id="KW-0472">Membrane</keyword>
<sequence>MASDDSVRATVRPHKRGAAEKSWYLKPEIITFGILFLALPIFGILAYRTIAFQISEIMNSFNSHPCIFSHTDRISGEVKNWDLTGLSRSRENCGAGAKTCKDYSVVREDETFYMNVCRFVMNKPKQCTQLYGGGANVPRSIGYQTADGVCYYMGQLGTGKWSLLDKRNPAAGVKLTYRGGSQCDGSTDRSTHYHFECDPSAGIGRPVAVFGDCEFVVRWRTAHACPIQTSSFLSSLFWVAAGVAAFLVGGFVYNVRVNHMIPDWEAVPQIHTIRHIGAVVTIGAVQSWDLAVRSLPVLEGLGAWVRERVPESLSSKLGFGGDGFRSV</sequence>
<evidence type="ECO:0000313" key="10">
    <source>
        <dbReference type="EMBL" id="CAD8736429.1"/>
    </source>
</evidence>
<evidence type="ECO:0000256" key="6">
    <source>
        <dbReference type="ARBA" id="ARBA00023136"/>
    </source>
</evidence>
<name>A0A6T8HHF7_HEMAN</name>
<feature type="domain" description="MRH" evidence="9">
    <location>
        <begin position="98"/>
        <end position="227"/>
    </location>
</feature>
<keyword evidence="3 8" id="KW-0812">Transmembrane</keyword>
<protein>
    <recommendedName>
        <fullName evidence="9">MRH domain-containing protein</fullName>
    </recommendedName>
</protein>
<dbReference type="EMBL" id="HBFX01023434">
    <property type="protein sequence ID" value="CAD8959950.1"/>
    <property type="molecule type" value="Transcribed_RNA"/>
</dbReference>
<dbReference type="GO" id="GO:0000139">
    <property type="term" value="C:Golgi membrane"/>
    <property type="evidence" value="ECO:0007669"/>
    <property type="project" value="UniProtKB-SubCell"/>
</dbReference>
<keyword evidence="4" id="KW-0732">Signal</keyword>
<evidence type="ECO:0000256" key="2">
    <source>
        <dbReference type="ARBA" id="ARBA00022448"/>
    </source>
</evidence>
<dbReference type="PANTHER" id="PTHR15071">
    <property type="entry name" value="MANNOSE-6-PHOSPHATE RECEPTOR FAMILY MEMBER"/>
    <property type="match status" value="1"/>
</dbReference>
<evidence type="ECO:0000256" key="8">
    <source>
        <dbReference type="SAM" id="Phobius"/>
    </source>
</evidence>
<dbReference type="SUPFAM" id="SSF50911">
    <property type="entry name" value="Mannose 6-phosphate receptor domain"/>
    <property type="match status" value="1"/>
</dbReference>
<evidence type="ECO:0000313" key="11">
    <source>
        <dbReference type="EMBL" id="CAD8959950.1"/>
    </source>
</evidence>
<dbReference type="AlphaFoldDB" id="A0A6T8HHF7"/>
<keyword evidence="5 8" id="KW-1133">Transmembrane helix</keyword>
<dbReference type="PROSITE" id="PS51914">
    <property type="entry name" value="MRH"/>
    <property type="match status" value="1"/>
</dbReference>
<evidence type="ECO:0000256" key="1">
    <source>
        <dbReference type="ARBA" id="ARBA00004308"/>
    </source>
</evidence>
<organism evidence="11">
    <name type="scientific">Hemiselmis andersenii</name>
    <name type="common">Cryptophyte alga</name>
    <dbReference type="NCBI Taxonomy" id="464988"/>
    <lineage>
        <taxon>Eukaryota</taxon>
        <taxon>Cryptophyceae</taxon>
        <taxon>Cryptomonadales</taxon>
        <taxon>Hemiselmidaceae</taxon>
        <taxon>Hemiselmis</taxon>
    </lineage>
</organism>
<evidence type="ECO:0000256" key="3">
    <source>
        <dbReference type="ARBA" id="ARBA00022692"/>
    </source>
</evidence>
<feature type="transmembrane region" description="Helical" evidence="8">
    <location>
        <begin position="236"/>
        <end position="253"/>
    </location>
</feature>
<dbReference type="EMBL" id="HBFK01004890">
    <property type="protein sequence ID" value="CAD8736429.1"/>
    <property type="molecule type" value="Transcribed_RNA"/>
</dbReference>
<dbReference type="PANTHER" id="PTHR15071:SF0">
    <property type="entry name" value="MANNOSE 6-PHOSPHATE RECEPTOR-LIKE PROTEIN 1"/>
    <property type="match status" value="1"/>
</dbReference>
<comment type="subcellular location">
    <subcellularLocation>
        <location evidence="1">Endomembrane system</location>
    </subcellularLocation>
</comment>
<gene>
    <name evidence="11" type="ORF">HAND00432_LOCUS14242</name>
    <name evidence="10" type="ORF">HAND1043_LOCUS2921</name>
</gene>
<dbReference type="InterPro" id="IPR009011">
    <property type="entry name" value="Man6P_isomerase_rcpt-bd_dom_sf"/>
</dbReference>
<dbReference type="GO" id="GO:0010008">
    <property type="term" value="C:endosome membrane"/>
    <property type="evidence" value="ECO:0007669"/>
    <property type="project" value="UniProtKB-SubCell"/>
</dbReference>
<evidence type="ECO:0000259" key="9">
    <source>
        <dbReference type="PROSITE" id="PS51914"/>
    </source>
</evidence>
<dbReference type="Gene3D" id="2.70.130.10">
    <property type="entry name" value="Mannose-6-phosphate receptor binding domain"/>
    <property type="match status" value="1"/>
</dbReference>
<dbReference type="InterPro" id="IPR044865">
    <property type="entry name" value="MRH_dom"/>
</dbReference>
<feature type="transmembrane region" description="Helical" evidence="8">
    <location>
        <begin position="29"/>
        <end position="50"/>
    </location>
</feature>
<evidence type="ECO:0000256" key="7">
    <source>
        <dbReference type="ARBA" id="ARBA00023157"/>
    </source>
</evidence>
<evidence type="ECO:0000256" key="5">
    <source>
        <dbReference type="ARBA" id="ARBA00022989"/>
    </source>
</evidence>
<reference evidence="11" key="1">
    <citation type="submission" date="2021-01" db="EMBL/GenBank/DDBJ databases">
        <authorList>
            <person name="Corre E."/>
            <person name="Pelletier E."/>
            <person name="Niang G."/>
            <person name="Scheremetjew M."/>
            <person name="Finn R."/>
            <person name="Kale V."/>
            <person name="Holt S."/>
            <person name="Cochrane G."/>
            <person name="Meng A."/>
            <person name="Brown T."/>
            <person name="Cohen L."/>
        </authorList>
    </citation>
    <scope>NUCLEOTIDE SEQUENCE</scope>
    <source>
        <strain evidence="10">CCMP441</strain>
        <strain evidence="11">CCMP644</strain>
    </source>
</reference>
<accession>A0A6T8HHF7</accession>
<keyword evidence="7" id="KW-1015">Disulfide bond</keyword>
<evidence type="ECO:0000256" key="4">
    <source>
        <dbReference type="ARBA" id="ARBA00022729"/>
    </source>
</evidence>
<keyword evidence="2" id="KW-0813">Transport</keyword>